<feature type="transmembrane region" description="Helical" evidence="6">
    <location>
        <begin position="237"/>
        <end position="258"/>
    </location>
</feature>
<feature type="compositionally biased region" description="Low complexity" evidence="5">
    <location>
        <begin position="209"/>
        <end position="224"/>
    </location>
</feature>
<dbReference type="PANTHER" id="PTHR15549:SF26">
    <property type="entry name" value="AXIAL BUDDING PATTERN PROTEIN 2-RELATED"/>
    <property type="match status" value="1"/>
</dbReference>
<dbReference type="GeneID" id="27313547"/>
<dbReference type="OrthoDB" id="4770059at2759"/>
<evidence type="ECO:0000313" key="7">
    <source>
        <dbReference type="EMBL" id="KIW03366.1"/>
    </source>
</evidence>
<keyword evidence="2 6" id="KW-0812">Transmembrane</keyword>
<dbReference type="InterPro" id="IPR051694">
    <property type="entry name" value="Immunoregulatory_rcpt-like"/>
</dbReference>
<dbReference type="RefSeq" id="XP_016213235.1">
    <property type="nucleotide sequence ID" value="XM_016359096.1"/>
</dbReference>
<dbReference type="Proteomes" id="UP000053259">
    <property type="component" value="Unassembled WGS sequence"/>
</dbReference>
<keyword evidence="4 6" id="KW-0472">Membrane</keyword>
<dbReference type="HOGENOM" id="CLU_063502_0_0_1"/>
<dbReference type="AlphaFoldDB" id="A0A0D1XLS1"/>
<gene>
    <name evidence="7" type="ORF">PV09_05574</name>
</gene>
<sequence>MAAAATTTSTPTPTTFIALSTIFTPPLSCSSSWTYEPSDFNGNPSGLFIQNAVGGNAFNTACWPPYFTQNGRDQVVGTVQVYSPGACPVGYTSNIIAPGDTTTVTCCQSGFTYHFSSATSDERAAGALAGCISTFSSDETTTVLARPLGTLTPNTLIVTSTLDGASLGQVTMWGQPITIAYQQKDLSLFSTSSSSASATGSVTLSNLASASTSNPVSSSSQTQPGNTSSGLSTGAKAGIGVGVAVAVLAILGMAFFLFSRQKRQQSPHHEPYSAAYVAEPQYPPQEMDATSARVEMSHVANPISKVDPRRVHEIEGSTDHYT</sequence>
<reference evidence="7 8" key="1">
    <citation type="submission" date="2015-01" db="EMBL/GenBank/DDBJ databases">
        <title>The Genome Sequence of Ochroconis gallopava CBS43764.</title>
        <authorList>
            <consortium name="The Broad Institute Genomics Platform"/>
            <person name="Cuomo C."/>
            <person name="de Hoog S."/>
            <person name="Gorbushina A."/>
            <person name="Stielow B."/>
            <person name="Teixiera M."/>
            <person name="Abouelleil A."/>
            <person name="Chapman S.B."/>
            <person name="Priest M."/>
            <person name="Young S.K."/>
            <person name="Wortman J."/>
            <person name="Nusbaum C."/>
            <person name="Birren B."/>
        </authorList>
    </citation>
    <scope>NUCLEOTIDE SEQUENCE [LARGE SCALE GENOMIC DNA]</scope>
    <source>
        <strain evidence="7 8">CBS 43764</strain>
    </source>
</reference>
<evidence type="ECO:0000256" key="4">
    <source>
        <dbReference type="ARBA" id="ARBA00023136"/>
    </source>
</evidence>
<dbReference type="InParanoid" id="A0A0D1XLS1"/>
<dbReference type="CDD" id="cd12087">
    <property type="entry name" value="TM_EGFR-like"/>
    <property type="match status" value="1"/>
</dbReference>
<dbReference type="GO" id="GO:0016020">
    <property type="term" value="C:membrane"/>
    <property type="evidence" value="ECO:0007669"/>
    <property type="project" value="UniProtKB-SubCell"/>
</dbReference>
<evidence type="ECO:0008006" key="9">
    <source>
        <dbReference type="Google" id="ProtNLM"/>
    </source>
</evidence>
<name>A0A0D1XLS1_9PEZI</name>
<organism evidence="7 8">
    <name type="scientific">Verruconis gallopava</name>
    <dbReference type="NCBI Taxonomy" id="253628"/>
    <lineage>
        <taxon>Eukaryota</taxon>
        <taxon>Fungi</taxon>
        <taxon>Dikarya</taxon>
        <taxon>Ascomycota</taxon>
        <taxon>Pezizomycotina</taxon>
        <taxon>Dothideomycetes</taxon>
        <taxon>Pleosporomycetidae</taxon>
        <taxon>Venturiales</taxon>
        <taxon>Sympoventuriaceae</taxon>
        <taxon>Verruconis</taxon>
    </lineage>
</organism>
<dbReference type="PANTHER" id="PTHR15549">
    <property type="entry name" value="PAIRED IMMUNOGLOBULIN-LIKE TYPE 2 RECEPTOR"/>
    <property type="match status" value="1"/>
</dbReference>
<evidence type="ECO:0000256" key="5">
    <source>
        <dbReference type="SAM" id="MobiDB-lite"/>
    </source>
</evidence>
<dbReference type="STRING" id="253628.A0A0D1XLS1"/>
<feature type="region of interest" description="Disordered" evidence="5">
    <location>
        <begin position="209"/>
        <end position="231"/>
    </location>
</feature>
<accession>A0A0D1XLS1</accession>
<keyword evidence="3 6" id="KW-1133">Transmembrane helix</keyword>
<protein>
    <recommendedName>
        <fullName evidence="9">Mid2 domain-containing protein</fullName>
    </recommendedName>
</protein>
<dbReference type="VEuPathDB" id="FungiDB:PV09_05574"/>
<evidence type="ECO:0000256" key="3">
    <source>
        <dbReference type="ARBA" id="ARBA00022989"/>
    </source>
</evidence>
<evidence type="ECO:0000256" key="1">
    <source>
        <dbReference type="ARBA" id="ARBA00004167"/>
    </source>
</evidence>
<dbReference type="GO" id="GO:0071944">
    <property type="term" value="C:cell periphery"/>
    <property type="evidence" value="ECO:0007669"/>
    <property type="project" value="UniProtKB-ARBA"/>
</dbReference>
<keyword evidence="8" id="KW-1185">Reference proteome</keyword>
<dbReference type="EMBL" id="KN847545">
    <property type="protein sequence ID" value="KIW03366.1"/>
    <property type="molecule type" value="Genomic_DNA"/>
</dbReference>
<evidence type="ECO:0000256" key="6">
    <source>
        <dbReference type="SAM" id="Phobius"/>
    </source>
</evidence>
<evidence type="ECO:0000313" key="8">
    <source>
        <dbReference type="Proteomes" id="UP000053259"/>
    </source>
</evidence>
<proteinExistence type="predicted"/>
<evidence type="ECO:0000256" key="2">
    <source>
        <dbReference type="ARBA" id="ARBA00022692"/>
    </source>
</evidence>
<comment type="subcellular location">
    <subcellularLocation>
        <location evidence="1">Membrane</location>
        <topology evidence="1">Single-pass membrane protein</topology>
    </subcellularLocation>
</comment>